<evidence type="ECO:0000256" key="2">
    <source>
        <dbReference type="ARBA" id="ARBA00022741"/>
    </source>
</evidence>
<gene>
    <name evidence="5" type="ORF">B9G79_03765</name>
</gene>
<dbReference type="Pfam" id="PF00005">
    <property type="entry name" value="ABC_tran"/>
    <property type="match status" value="1"/>
</dbReference>
<evidence type="ECO:0000256" key="3">
    <source>
        <dbReference type="ARBA" id="ARBA00022840"/>
    </source>
</evidence>
<keyword evidence="3 5" id="KW-0067">ATP-binding</keyword>
<evidence type="ECO:0000256" key="1">
    <source>
        <dbReference type="ARBA" id="ARBA00022448"/>
    </source>
</evidence>
<reference evidence="5 6" key="1">
    <citation type="submission" date="2017-04" db="EMBL/GenBank/DDBJ databases">
        <title>Whole genome sequence of Bdellovibrio bacteriovorus strain SSB218315.</title>
        <authorList>
            <person name="Oyedara O."/>
            <person name="Rodriguez-Perez M.A."/>
        </authorList>
    </citation>
    <scope>NUCLEOTIDE SEQUENCE [LARGE SCALE GENOMIC DNA]</scope>
    <source>
        <strain evidence="5 6">SSB218315</strain>
    </source>
</reference>
<keyword evidence="2" id="KW-0547">Nucleotide-binding</keyword>
<sequence>MAIESAISLRDVKKSFDGGHEFVLKGINLEIPKGSLTAIIGFSGTGKSVMLKHLLGLFKPTSGTIEVLGTDLSTLNPDQLTKFRCNFGVLFQSAALFDDMTVLENVCFPLQEHRRDLKPAQVLRIAEEKLHQVGLESKHYHKLPSQISGGMQKRTGLARALALDPEILIYDEPTTGLDPILTEMVDNLILSTHKLKKGVTSIMVSHDLSAAFRIADHIAMLDSGRVLLFGTPEDFFNTDIELVKRFVNKGMKHQ</sequence>
<dbReference type="InterPro" id="IPR027417">
    <property type="entry name" value="P-loop_NTPase"/>
</dbReference>
<dbReference type="PANTHER" id="PTHR43023:SF6">
    <property type="entry name" value="INTERMEMBRANE PHOSPHOLIPID TRANSPORT SYSTEM ATP-BINDING PROTEIN MLAF"/>
    <property type="match status" value="1"/>
</dbReference>
<proteinExistence type="predicted"/>
<evidence type="ECO:0000259" key="4">
    <source>
        <dbReference type="PROSITE" id="PS50893"/>
    </source>
</evidence>
<dbReference type="OrthoDB" id="5290734at2"/>
<organism evidence="5 6">
    <name type="scientific">Bdellovibrio bacteriovorus</name>
    <dbReference type="NCBI Taxonomy" id="959"/>
    <lineage>
        <taxon>Bacteria</taxon>
        <taxon>Pseudomonadati</taxon>
        <taxon>Bdellovibrionota</taxon>
        <taxon>Bdellovibrionia</taxon>
        <taxon>Bdellovibrionales</taxon>
        <taxon>Pseudobdellovibrionaceae</taxon>
        <taxon>Bdellovibrio</taxon>
    </lineage>
</organism>
<dbReference type="PROSITE" id="PS50893">
    <property type="entry name" value="ABC_TRANSPORTER_2"/>
    <property type="match status" value="1"/>
</dbReference>
<dbReference type="RefSeq" id="WP_088564365.1">
    <property type="nucleotide sequence ID" value="NZ_CP020946.1"/>
</dbReference>
<dbReference type="AlphaFoldDB" id="A0A1Z3N5K3"/>
<dbReference type="SMART" id="SM00382">
    <property type="entry name" value="AAA"/>
    <property type="match status" value="1"/>
</dbReference>
<dbReference type="SUPFAM" id="SSF52540">
    <property type="entry name" value="P-loop containing nucleoside triphosphate hydrolases"/>
    <property type="match status" value="1"/>
</dbReference>
<dbReference type="GO" id="GO:0005524">
    <property type="term" value="F:ATP binding"/>
    <property type="evidence" value="ECO:0007669"/>
    <property type="project" value="UniProtKB-KW"/>
</dbReference>
<name>A0A1Z3N5K3_BDEBC</name>
<dbReference type="Gene3D" id="3.40.50.300">
    <property type="entry name" value="P-loop containing nucleotide triphosphate hydrolases"/>
    <property type="match status" value="1"/>
</dbReference>
<dbReference type="InterPro" id="IPR003439">
    <property type="entry name" value="ABC_transporter-like_ATP-bd"/>
</dbReference>
<keyword evidence="1" id="KW-0813">Transport</keyword>
<feature type="domain" description="ABC transporter" evidence="4">
    <location>
        <begin position="7"/>
        <end position="248"/>
    </location>
</feature>
<evidence type="ECO:0000313" key="5">
    <source>
        <dbReference type="EMBL" id="ASD62744.1"/>
    </source>
</evidence>
<dbReference type="CDD" id="cd03261">
    <property type="entry name" value="ABC_Org_Solvent_Resistant"/>
    <property type="match status" value="1"/>
</dbReference>
<dbReference type="InterPro" id="IPR003593">
    <property type="entry name" value="AAA+_ATPase"/>
</dbReference>
<dbReference type="PANTHER" id="PTHR43023">
    <property type="entry name" value="PROTEIN TRIGALACTOSYLDIACYLGLYCEROL 3, CHLOROPLASTIC"/>
    <property type="match status" value="1"/>
</dbReference>
<dbReference type="GO" id="GO:0016887">
    <property type="term" value="F:ATP hydrolysis activity"/>
    <property type="evidence" value="ECO:0007669"/>
    <property type="project" value="InterPro"/>
</dbReference>
<dbReference type="Proteomes" id="UP000197003">
    <property type="component" value="Chromosome"/>
</dbReference>
<dbReference type="EMBL" id="CP020946">
    <property type="protein sequence ID" value="ASD62744.1"/>
    <property type="molecule type" value="Genomic_DNA"/>
</dbReference>
<protein>
    <submittedName>
        <fullName evidence="5">ABC transporter ATP-binding protein</fullName>
    </submittedName>
</protein>
<accession>A0A1Z3N5K3</accession>
<evidence type="ECO:0000313" key="6">
    <source>
        <dbReference type="Proteomes" id="UP000197003"/>
    </source>
</evidence>